<accession>A0A5S9QRV8</accession>
<gene>
    <name evidence="1" type="ORF">DPBNPPHM_02705</name>
</gene>
<dbReference type="AlphaFoldDB" id="A0A5S9QRV8"/>
<name>A0A5S9QRV8_9GAMM</name>
<organism evidence="1 2">
    <name type="scientific">BD1-7 clade bacterium</name>
    <dbReference type="NCBI Taxonomy" id="2029982"/>
    <lineage>
        <taxon>Bacteria</taxon>
        <taxon>Pseudomonadati</taxon>
        <taxon>Pseudomonadota</taxon>
        <taxon>Gammaproteobacteria</taxon>
        <taxon>Cellvibrionales</taxon>
        <taxon>Spongiibacteraceae</taxon>
        <taxon>BD1-7 clade</taxon>
    </lineage>
</organism>
<evidence type="ECO:0000313" key="2">
    <source>
        <dbReference type="Proteomes" id="UP000434580"/>
    </source>
</evidence>
<proteinExistence type="predicted"/>
<dbReference type="Proteomes" id="UP000434580">
    <property type="component" value="Unassembled WGS sequence"/>
</dbReference>
<reference evidence="1 2" key="1">
    <citation type="submission" date="2019-11" db="EMBL/GenBank/DDBJ databases">
        <authorList>
            <person name="Holert J."/>
        </authorList>
    </citation>
    <scope>NUCLEOTIDE SEQUENCE [LARGE SCALE GENOMIC DNA]</scope>
    <source>
        <strain evidence="1">BC5_2</strain>
    </source>
</reference>
<protein>
    <submittedName>
        <fullName evidence="1">Uncharacterized protein</fullName>
    </submittedName>
</protein>
<dbReference type="OrthoDB" id="9867208at2"/>
<sequence length="165" mass="18619">MSDQKTREFTEKTLTPLLISSIGIAKAELTDDEFNKLDIPALQRYTFLLAECVPVEYLIDKNFVRHGIHGLISGWPVEQTVMHVFLLYIYRLSERSSKHPLEKGVIRQQILGVLPIFESATEKGLIALDAYDRNADALAHVADDTPEVPAIFNALAVEYSKHEPQ</sequence>
<dbReference type="EMBL" id="CACSII010000021">
    <property type="protein sequence ID" value="CAA0121167.1"/>
    <property type="molecule type" value="Genomic_DNA"/>
</dbReference>
<evidence type="ECO:0000313" key="1">
    <source>
        <dbReference type="EMBL" id="CAA0121167.1"/>
    </source>
</evidence>